<evidence type="ECO:0000313" key="2">
    <source>
        <dbReference type="Proteomes" id="UP000616151"/>
    </source>
</evidence>
<evidence type="ECO:0000313" key="1">
    <source>
        <dbReference type="EMBL" id="MBK1869753.1"/>
    </source>
</evidence>
<organism evidence="1 2">
    <name type="scientific">Taklimakanibacter albus</name>
    <dbReference type="NCBI Taxonomy" id="2800327"/>
    <lineage>
        <taxon>Bacteria</taxon>
        <taxon>Pseudomonadati</taxon>
        <taxon>Pseudomonadota</taxon>
        <taxon>Alphaproteobacteria</taxon>
        <taxon>Hyphomicrobiales</taxon>
        <taxon>Aestuariivirgaceae</taxon>
        <taxon>Taklimakanibacter</taxon>
    </lineage>
</organism>
<gene>
    <name evidence="1" type="ORF">JHL16_25550</name>
</gene>
<proteinExistence type="predicted"/>
<accession>A0ACC5RBI4</accession>
<dbReference type="Proteomes" id="UP000616151">
    <property type="component" value="Unassembled WGS sequence"/>
</dbReference>
<name>A0ACC5RBI4_9HYPH</name>
<keyword evidence="2" id="KW-1185">Reference proteome</keyword>
<sequence>MNSLVRGLEVLKAFGRYHEPMTISEVATETGLTPASARRMLLTLTDLGYVELRGKRFRVGPKVLDLGYSYMSSMPIWQIVQPTVERISEKFSVSSSASVLDGCDIVYAVRANNRQASSVLVSTGTRQPAHVTSMGRVLLAFTEPERRETILSQIHFSAYTSHSVMDIDQLRLILEQVRGQNFSIVDEEMEFGLRAIAVPIRNKRGEVVAAINAAGSNRALDLDYLKNTVLPAMFEAANMIKANLPA</sequence>
<comment type="caution">
    <text evidence="1">The sequence shown here is derived from an EMBL/GenBank/DDBJ whole genome shotgun (WGS) entry which is preliminary data.</text>
</comment>
<reference evidence="1" key="1">
    <citation type="submission" date="2021-01" db="EMBL/GenBank/DDBJ databases">
        <authorList>
            <person name="Sun Q."/>
        </authorList>
    </citation>
    <scope>NUCLEOTIDE SEQUENCE</scope>
    <source>
        <strain evidence="1">YIM B02566</strain>
    </source>
</reference>
<dbReference type="EMBL" id="JAENHL010000008">
    <property type="protein sequence ID" value="MBK1869753.1"/>
    <property type="molecule type" value="Genomic_DNA"/>
</dbReference>
<protein>
    <submittedName>
        <fullName evidence="1">Helix-turn-helix domain-containing protein</fullName>
    </submittedName>
</protein>